<evidence type="ECO:0000313" key="1">
    <source>
        <dbReference type="EMBL" id="KAI3706906.1"/>
    </source>
</evidence>
<reference evidence="1 2" key="2">
    <citation type="journal article" date="2022" name="Mol. Ecol. Resour.">
        <title>The genomes of chicory, endive, great burdock and yacon provide insights into Asteraceae paleo-polyploidization history and plant inulin production.</title>
        <authorList>
            <person name="Fan W."/>
            <person name="Wang S."/>
            <person name="Wang H."/>
            <person name="Wang A."/>
            <person name="Jiang F."/>
            <person name="Liu H."/>
            <person name="Zhao H."/>
            <person name="Xu D."/>
            <person name="Zhang Y."/>
        </authorList>
    </citation>
    <scope>NUCLEOTIDE SEQUENCE [LARGE SCALE GENOMIC DNA]</scope>
    <source>
        <strain evidence="2">cv. Niubang</strain>
    </source>
</reference>
<comment type="caution">
    <text evidence="1">The sequence shown here is derived from an EMBL/GenBank/DDBJ whole genome shotgun (WGS) entry which is preliminary data.</text>
</comment>
<proteinExistence type="predicted"/>
<gene>
    <name evidence="1" type="ORF">L6452_24968</name>
</gene>
<name>A0ACB9AAZ1_ARCLA</name>
<dbReference type="Proteomes" id="UP001055879">
    <property type="component" value="Linkage Group LG08"/>
</dbReference>
<dbReference type="EMBL" id="CM042054">
    <property type="protein sequence ID" value="KAI3706906.1"/>
    <property type="molecule type" value="Genomic_DNA"/>
</dbReference>
<keyword evidence="2" id="KW-1185">Reference proteome</keyword>
<organism evidence="1 2">
    <name type="scientific">Arctium lappa</name>
    <name type="common">Greater burdock</name>
    <name type="synonym">Lappa major</name>
    <dbReference type="NCBI Taxonomy" id="4217"/>
    <lineage>
        <taxon>Eukaryota</taxon>
        <taxon>Viridiplantae</taxon>
        <taxon>Streptophyta</taxon>
        <taxon>Embryophyta</taxon>
        <taxon>Tracheophyta</taxon>
        <taxon>Spermatophyta</taxon>
        <taxon>Magnoliopsida</taxon>
        <taxon>eudicotyledons</taxon>
        <taxon>Gunneridae</taxon>
        <taxon>Pentapetalae</taxon>
        <taxon>asterids</taxon>
        <taxon>campanulids</taxon>
        <taxon>Asterales</taxon>
        <taxon>Asteraceae</taxon>
        <taxon>Carduoideae</taxon>
        <taxon>Cardueae</taxon>
        <taxon>Arctiinae</taxon>
        <taxon>Arctium</taxon>
    </lineage>
</organism>
<sequence>MERCAGRSHQFRSSSSSSSPSKIPHSSLYRGVAFSEFDAIFSQLHYLLRICFRDDSGKVRMKPRDPHRAMHSKSLQKPIYVGLDQPVSNLPTVEGIKRNPKQDDPKVLSLKPLLAPNIAWQFTKNLKNIVDIMSVSQTTVSDSV</sequence>
<protein>
    <submittedName>
        <fullName evidence="1">Uncharacterized protein</fullName>
    </submittedName>
</protein>
<accession>A0ACB9AAZ1</accession>
<evidence type="ECO:0000313" key="2">
    <source>
        <dbReference type="Proteomes" id="UP001055879"/>
    </source>
</evidence>
<reference evidence="2" key="1">
    <citation type="journal article" date="2022" name="Mol. Ecol. Resour.">
        <title>The genomes of chicory, endive, great burdock and yacon provide insights into Asteraceae palaeo-polyploidization history and plant inulin production.</title>
        <authorList>
            <person name="Fan W."/>
            <person name="Wang S."/>
            <person name="Wang H."/>
            <person name="Wang A."/>
            <person name="Jiang F."/>
            <person name="Liu H."/>
            <person name="Zhao H."/>
            <person name="Xu D."/>
            <person name="Zhang Y."/>
        </authorList>
    </citation>
    <scope>NUCLEOTIDE SEQUENCE [LARGE SCALE GENOMIC DNA]</scope>
    <source>
        <strain evidence="2">cv. Niubang</strain>
    </source>
</reference>